<dbReference type="RefSeq" id="XP_013776313.2">
    <property type="nucleotide sequence ID" value="XM_013920859.2"/>
</dbReference>
<dbReference type="PROSITE" id="PS00530">
    <property type="entry name" value="RNASE_T2_1"/>
    <property type="match status" value="1"/>
</dbReference>
<dbReference type="InterPro" id="IPR033130">
    <property type="entry name" value="RNase_T2_His_AS_2"/>
</dbReference>
<organism evidence="4 5">
    <name type="scientific">Limulus polyphemus</name>
    <name type="common">Atlantic horseshoe crab</name>
    <dbReference type="NCBI Taxonomy" id="6850"/>
    <lineage>
        <taxon>Eukaryota</taxon>
        <taxon>Metazoa</taxon>
        <taxon>Ecdysozoa</taxon>
        <taxon>Arthropoda</taxon>
        <taxon>Chelicerata</taxon>
        <taxon>Merostomata</taxon>
        <taxon>Xiphosura</taxon>
        <taxon>Limulidae</taxon>
        <taxon>Limulus</taxon>
    </lineage>
</organism>
<dbReference type="PROSITE" id="PS00531">
    <property type="entry name" value="RNASE_T2_2"/>
    <property type="match status" value="1"/>
</dbReference>
<name>A0ABM1B7E3_LIMPO</name>
<dbReference type="Gene3D" id="3.90.730.10">
    <property type="entry name" value="Ribonuclease T2-like"/>
    <property type="match status" value="1"/>
</dbReference>
<dbReference type="InterPro" id="IPR018188">
    <property type="entry name" value="RNase_T2_His_AS_1"/>
</dbReference>
<accession>A0ABM1B7E3</accession>
<dbReference type="Pfam" id="PF00445">
    <property type="entry name" value="Ribonuclease_T2"/>
    <property type="match status" value="1"/>
</dbReference>
<comment type="similarity">
    <text evidence="1 3">Belongs to the RNase T2 family.</text>
</comment>
<dbReference type="InterPro" id="IPR001568">
    <property type="entry name" value="RNase_T2-like"/>
</dbReference>
<evidence type="ECO:0000256" key="1">
    <source>
        <dbReference type="ARBA" id="ARBA00007469"/>
    </source>
</evidence>
<keyword evidence="2" id="KW-1015">Disulfide bond</keyword>
<dbReference type="GeneID" id="106461071"/>
<evidence type="ECO:0000256" key="2">
    <source>
        <dbReference type="ARBA" id="ARBA00023157"/>
    </source>
</evidence>
<gene>
    <name evidence="5" type="primary">LOC106461071</name>
</gene>
<dbReference type="PANTHER" id="PTHR11240">
    <property type="entry name" value="RIBONUCLEASE T2"/>
    <property type="match status" value="1"/>
</dbReference>
<dbReference type="InterPro" id="IPR036430">
    <property type="entry name" value="RNase_T2-like_sf"/>
</dbReference>
<dbReference type="Proteomes" id="UP000694941">
    <property type="component" value="Unplaced"/>
</dbReference>
<evidence type="ECO:0000313" key="4">
    <source>
        <dbReference type="Proteomes" id="UP000694941"/>
    </source>
</evidence>
<dbReference type="PANTHER" id="PTHR11240:SF22">
    <property type="entry name" value="RIBONUCLEASE T2"/>
    <property type="match status" value="1"/>
</dbReference>
<protein>
    <submittedName>
        <fullName evidence="5">Ribonuclease Oy-like isoform X1</fullName>
    </submittedName>
</protein>
<dbReference type="InterPro" id="IPR033697">
    <property type="entry name" value="Ribonuclease_T2_eukaryotic"/>
</dbReference>
<sequence>MLLNLKLNNCGIKQTLITTIICASFLVKILHGDTDFFLFAQQWSPTVCIDVSKMIVCQMPPGVDCWTIHGLWPGSLKQPSPRFCHTNSSFDLEKIQHLVPDLEKEWPSFFVERKESNFWKYEWKKHGTCAVVLSSLNSQELYFTKTLELKKQYDLLKILKENDIFPSTEKYYMLDNIKNALNSHFKVHVLVKCKNAKDFDHPLLSSVRICMDMNFTLIDCPASLKECKADSVLYLPVKPDEKKFSQPLTYVQVMLHKYGEY</sequence>
<evidence type="ECO:0000256" key="3">
    <source>
        <dbReference type="RuleBase" id="RU004328"/>
    </source>
</evidence>
<keyword evidence="4" id="KW-1185">Reference proteome</keyword>
<dbReference type="CDD" id="cd01061">
    <property type="entry name" value="RNase_T2_euk"/>
    <property type="match status" value="1"/>
</dbReference>
<dbReference type="SUPFAM" id="SSF55895">
    <property type="entry name" value="Ribonuclease Rh-like"/>
    <property type="match status" value="1"/>
</dbReference>
<reference evidence="5" key="1">
    <citation type="submission" date="2025-08" db="UniProtKB">
        <authorList>
            <consortium name="RefSeq"/>
        </authorList>
    </citation>
    <scope>IDENTIFICATION</scope>
    <source>
        <tissue evidence="5">Muscle</tissue>
    </source>
</reference>
<evidence type="ECO:0000313" key="5">
    <source>
        <dbReference type="RefSeq" id="XP_013776313.2"/>
    </source>
</evidence>
<proteinExistence type="inferred from homology"/>